<name>A0ABM7SJ55_9HELI</name>
<protein>
    <recommendedName>
        <fullName evidence="4">Periplasmic protein</fullName>
    </recommendedName>
</protein>
<evidence type="ECO:0000313" key="2">
    <source>
        <dbReference type="EMBL" id="BCZ19670.1"/>
    </source>
</evidence>
<evidence type="ECO:0008006" key="4">
    <source>
        <dbReference type="Google" id="ProtNLM"/>
    </source>
</evidence>
<feature type="transmembrane region" description="Helical" evidence="1">
    <location>
        <begin position="6"/>
        <end position="31"/>
    </location>
</feature>
<keyword evidence="1" id="KW-0812">Transmembrane</keyword>
<gene>
    <name evidence="2" type="ORF">NHP190012_13120</name>
</gene>
<keyword evidence="1" id="KW-1133">Transmembrane helix</keyword>
<keyword evidence="3" id="KW-1185">Reference proteome</keyword>
<keyword evidence="1" id="KW-0472">Membrane</keyword>
<dbReference type="EMBL" id="AP024819">
    <property type="protein sequence ID" value="BCZ19670.1"/>
    <property type="molecule type" value="Genomic_DNA"/>
</dbReference>
<organism evidence="2 3">
    <name type="scientific">Helicobacter gastrofelis</name>
    <dbReference type="NCBI Taxonomy" id="2849642"/>
    <lineage>
        <taxon>Bacteria</taxon>
        <taxon>Pseudomonadati</taxon>
        <taxon>Campylobacterota</taxon>
        <taxon>Epsilonproteobacteria</taxon>
        <taxon>Campylobacterales</taxon>
        <taxon>Helicobacteraceae</taxon>
        <taxon>Helicobacter</taxon>
    </lineage>
</organism>
<dbReference type="Proteomes" id="UP000826146">
    <property type="component" value="Chromosome"/>
</dbReference>
<accession>A0ABM7SJ55</accession>
<evidence type="ECO:0000256" key="1">
    <source>
        <dbReference type="SAM" id="Phobius"/>
    </source>
</evidence>
<sequence>MYDLWFYGIYWMAGFLFAFPMLLVGFAYTYLKPPPPAPDIPSLREIMLNLEKAKEVEEYDALFKTFAHHYTSLPKNIKEGDWLNAIKNFAESEFLDIDSTVKFGQDLENANPKLSKAISNTVGLALKHKKKD</sequence>
<proteinExistence type="predicted"/>
<dbReference type="RefSeq" id="WP_221271509.1">
    <property type="nucleotide sequence ID" value="NZ_AP024819.1"/>
</dbReference>
<evidence type="ECO:0000313" key="3">
    <source>
        <dbReference type="Proteomes" id="UP000826146"/>
    </source>
</evidence>
<reference evidence="2 3" key="1">
    <citation type="submission" date="2021-07" db="EMBL/GenBank/DDBJ databases">
        <title>Novel Helicobacter sp. Isolated from a cat.</title>
        <authorList>
            <person name="Rimbara E."/>
            <person name="Suzuki M."/>
        </authorList>
    </citation>
    <scope>NUCLEOTIDE SEQUENCE [LARGE SCALE GENOMIC DNA]</scope>
    <source>
        <strain evidence="3">NHP19-012</strain>
    </source>
</reference>